<reference evidence="2 3" key="1">
    <citation type="submission" date="2016-07" db="EMBL/GenBank/DDBJ databases">
        <title>Pervasive Adenine N6-methylation of Active Genes in Fungi.</title>
        <authorList>
            <consortium name="DOE Joint Genome Institute"/>
            <person name="Mondo S.J."/>
            <person name="Dannebaum R.O."/>
            <person name="Kuo R.C."/>
            <person name="Labutti K."/>
            <person name="Haridas S."/>
            <person name="Kuo A."/>
            <person name="Salamov A."/>
            <person name="Ahrendt S.R."/>
            <person name="Lipzen A."/>
            <person name="Sullivan W."/>
            <person name="Andreopoulos W.B."/>
            <person name="Clum A."/>
            <person name="Lindquist E."/>
            <person name="Daum C."/>
            <person name="Ramamoorthy G.K."/>
            <person name="Gryganskyi A."/>
            <person name="Culley D."/>
            <person name="Magnuson J.K."/>
            <person name="James T.Y."/>
            <person name="O'Malley M.A."/>
            <person name="Stajich J.E."/>
            <person name="Spatafora J.W."/>
            <person name="Visel A."/>
            <person name="Grigoriev I.V."/>
        </authorList>
    </citation>
    <scope>NUCLEOTIDE SEQUENCE [LARGE SCALE GENOMIC DNA]</scope>
    <source>
        <strain evidence="2 3">12-1054</strain>
    </source>
</reference>
<feature type="region of interest" description="Disordered" evidence="1">
    <location>
        <begin position="179"/>
        <end position="215"/>
    </location>
</feature>
<organism evidence="2 3">
    <name type="scientific">Protomyces lactucae-debilis</name>
    <dbReference type="NCBI Taxonomy" id="2754530"/>
    <lineage>
        <taxon>Eukaryota</taxon>
        <taxon>Fungi</taxon>
        <taxon>Dikarya</taxon>
        <taxon>Ascomycota</taxon>
        <taxon>Taphrinomycotina</taxon>
        <taxon>Taphrinomycetes</taxon>
        <taxon>Taphrinales</taxon>
        <taxon>Protomycetaceae</taxon>
        <taxon>Protomyces</taxon>
    </lineage>
</organism>
<evidence type="ECO:0000313" key="2">
    <source>
        <dbReference type="EMBL" id="ORY74111.1"/>
    </source>
</evidence>
<dbReference type="RefSeq" id="XP_040721945.1">
    <property type="nucleotide sequence ID" value="XM_040870258.1"/>
</dbReference>
<evidence type="ECO:0000256" key="1">
    <source>
        <dbReference type="SAM" id="MobiDB-lite"/>
    </source>
</evidence>
<dbReference type="EMBL" id="MCFI01000031">
    <property type="protein sequence ID" value="ORY74111.1"/>
    <property type="molecule type" value="Genomic_DNA"/>
</dbReference>
<dbReference type="OrthoDB" id="10651389at2759"/>
<protein>
    <submittedName>
        <fullName evidence="2">Uncharacterized protein</fullName>
    </submittedName>
</protein>
<gene>
    <name evidence="2" type="ORF">BCR37DRAFT_384539</name>
</gene>
<sequence length="348" mass="38740">MLKPRPALPRAYFYPQNALTANAEDENEPVFPVDLDDVKPVRRLNYKQSCPALMGTASRLFAEQPECQMETQELPDLRSLMHSEERAIQSRSPLESLDCMQPPIRTLRNKRSILLADIIDDVEGRPPRKRLDQRRGTASIASAVSVDSIDIVSGPPGPQPLRPKASQFDLLYQSSKALSSSAREKPVSSSSRDQKPPEDLIIERQIPSAQLEPRRGRALRPAVSLLSMRVAGGRSASPAKRRLEDIDTGHITSFDALLPPVAPEGSDATMHDASPPDTQMRRSMRFARNTKLLMELPPSVTNMPPRRLRHAKSAKDILRKYAEPRQEHKTIGGGISKTIKQLLGFNKS</sequence>
<dbReference type="Proteomes" id="UP000193685">
    <property type="component" value="Unassembled WGS sequence"/>
</dbReference>
<feature type="compositionally biased region" description="Basic and acidic residues" evidence="1">
    <location>
        <begin position="182"/>
        <end position="202"/>
    </location>
</feature>
<proteinExistence type="predicted"/>
<keyword evidence="3" id="KW-1185">Reference proteome</keyword>
<evidence type="ECO:0000313" key="3">
    <source>
        <dbReference type="Proteomes" id="UP000193685"/>
    </source>
</evidence>
<accession>A0A1Y2ER89</accession>
<dbReference type="AlphaFoldDB" id="A0A1Y2ER89"/>
<dbReference type="GeneID" id="63786857"/>
<comment type="caution">
    <text evidence="2">The sequence shown here is derived from an EMBL/GenBank/DDBJ whole genome shotgun (WGS) entry which is preliminary data.</text>
</comment>
<name>A0A1Y2ER89_PROLT</name>